<dbReference type="VEuPathDB" id="ToxoDB:ETH2_1558800"/>
<evidence type="ECO:0000256" key="3">
    <source>
        <dbReference type="ARBA" id="ARBA00022517"/>
    </source>
</evidence>
<keyword evidence="4" id="KW-0539">Nucleus</keyword>
<accession>U6KRW0</accession>
<dbReference type="InterPro" id="IPR012974">
    <property type="entry name" value="NOP58/56_N"/>
</dbReference>
<dbReference type="PANTHER" id="PTHR10894:SF0">
    <property type="entry name" value="NUCLEOLAR PROTEIN 56"/>
    <property type="match status" value="1"/>
</dbReference>
<dbReference type="PROSITE" id="PS51358">
    <property type="entry name" value="NOP"/>
    <property type="match status" value="1"/>
</dbReference>
<dbReference type="AlphaFoldDB" id="U6KRW0"/>
<dbReference type="Proteomes" id="UP000030747">
    <property type="component" value="Unassembled WGS sequence"/>
</dbReference>
<proteinExistence type="inferred from homology"/>
<feature type="domain" description="Nop" evidence="7">
    <location>
        <begin position="311"/>
        <end position="440"/>
    </location>
</feature>
<dbReference type="InterPro" id="IPR036070">
    <property type="entry name" value="Nop_dom_sf"/>
</dbReference>
<dbReference type="GO" id="GO:0042254">
    <property type="term" value="P:ribosome biogenesis"/>
    <property type="evidence" value="ECO:0007669"/>
    <property type="project" value="UniProtKB-KW"/>
</dbReference>
<dbReference type="GO" id="GO:0032040">
    <property type="term" value="C:small-subunit processome"/>
    <property type="evidence" value="ECO:0007669"/>
    <property type="project" value="InterPro"/>
</dbReference>
<evidence type="ECO:0000313" key="8">
    <source>
        <dbReference type="EMBL" id="CDJ38168.1"/>
    </source>
</evidence>
<reference evidence="8" key="2">
    <citation type="submission" date="2013-10" db="EMBL/GenBank/DDBJ databases">
        <authorList>
            <person name="Aslett M."/>
        </authorList>
    </citation>
    <scope>NUCLEOTIDE SEQUENCE [LARGE SCALE GENOMIC DNA]</scope>
    <source>
        <strain evidence="8">Houghton</strain>
    </source>
</reference>
<comment type="subcellular location">
    <subcellularLocation>
        <location evidence="1">Nucleus</location>
        <location evidence="1">Nucleolus</location>
    </subcellularLocation>
</comment>
<evidence type="ECO:0000256" key="5">
    <source>
        <dbReference type="ARBA" id="ARBA00040742"/>
    </source>
</evidence>
<dbReference type="SMART" id="SM00931">
    <property type="entry name" value="NOSIC"/>
    <property type="match status" value="1"/>
</dbReference>
<gene>
    <name evidence="8" type="ORF">ETH_00018010</name>
</gene>
<dbReference type="Pfam" id="PF08156">
    <property type="entry name" value="NOP5NT"/>
    <property type="match status" value="1"/>
</dbReference>
<dbReference type="VEuPathDB" id="ToxoDB:ETH_00018010"/>
<evidence type="ECO:0000256" key="2">
    <source>
        <dbReference type="ARBA" id="ARBA00009211"/>
    </source>
</evidence>
<dbReference type="GO" id="GO:0030515">
    <property type="term" value="F:snoRNA binding"/>
    <property type="evidence" value="ECO:0007669"/>
    <property type="project" value="InterPro"/>
</dbReference>
<evidence type="ECO:0000259" key="7">
    <source>
        <dbReference type="PROSITE" id="PS51358"/>
    </source>
</evidence>
<feature type="region of interest" description="Disordered" evidence="6">
    <location>
        <begin position="474"/>
        <end position="540"/>
    </location>
</feature>
<keyword evidence="9" id="KW-1185">Reference proteome</keyword>
<dbReference type="InterPro" id="IPR042239">
    <property type="entry name" value="Nop_C"/>
</dbReference>
<keyword evidence="3" id="KW-0690">Ribosome biogenesis</keyword>
<dbReference type="Gene3D" id="1.10.246.90">
    <property type="entry name" value="Nop domain"/>
    <property type="match status" value="1"/>
</dbReference>
<dbReference type="OrthoDB" id="6780543at2759"/>
<dbReference type="PANTHER" id="PTHR10894">
    <property type="entry name" value="NUCLEOLAR PROTEIN 5 NUCLEOLAR PROTEIN NOP5 NOP58"/>
    <property type="match status" value="1"/>
</dbReference>
<evidence type="ECO:0000313" key="9">
    <source>
        <dbReference type="Proteomes" id="UP000030747"/>
    </source>
</evidence>
<sequence length="540" mass="59067">MSSEVFLLFEAAPGLLLLRVKEWDSIAQDTDAVQEACGDAQRFKQLVSCEAFYPFTDAAEALETLVGVAGGTVPPCMQKFLELHMPAAVRGAGGGKKKKAAAAGGAGECCLGVCDPALGKSLGDLGFNILYNPTMLELHRGVRMHLQALAKPLKSLPLTKFQVGLGHSYSRELMQVDPRKQDKPIMQSIALIDSLDKTINTFAMKLKEWYGWHFPELVKIVPDTEAYCKVVLVVKQKEEFNQEEGGEELLAAVGNSEEVAAEVVASMKHSMGQEISAEDFANIERFAQQVLRLCEQRRSLQEYLSSKMDVVSPNLKAVVGEVLGARLISHAGALVSLAKYPASTIQILGAEKALFRALKARSGRTPKYGLLFHSSFIGRVQQQKHRGRMSRYLASKCALAARIDAFSDEADQPAGDQPRQHVFGDKLREQLEERLKYLSDGIVPRKNLDVMREAAAEVESQRAAEAKALKKAKKKKAKEEAAAAAAAAAENGEEAEEEEVPKKKKRHAEQEAVEAEAAEPAVEIKKKKKHKKHAEVEAAA</sequence>
<dbReference type="FunFam" id="1.10.246.90:FF:000001">
    <property type="entry name" value="Nucleolar protein 56"/>
    <property type="match status" value="1"/>
</dbReference>
<organism evidence="8 9">
    <name type="scientific">Eimeria tenella</name>
    <name type="common">Coccidian parasite</name>
    <dbReference type="NCBI Taxonomy" id="5802"/>
    <lineage>
        <taxon>Eukaryota</taxon>
        <taxon>Sar</taxon>
        <taxon>Alveolata</taxon>
        <taxon>Apicomplexa</taxon>
        <taxon>Conoidasida</taxon>
        <taxon>Coccidia</taxon>
        <taxon>Eucoccidiorida</taxon>
        <taxon>Eimeriorina</taxon>
        <taxon>Eimeriidae</taxon>
        <taxon>Eimeria</taxon>
    </lineage>
</organism>
<dbReference type="EMBL" id="HG673815">
    <property type="protein sequence ID" value="CDJ38168.1"/>
    <property type="molecule type" value="Genomic_DNA"/>
</dbReference>
<reference evidence="8" key="1">
    <citation type="submission" date="2013-10" db="EMBL/GenBank/DDBJ databases">
        <title>Genomic analysis of the causative agents of coccidiosis in chickens.</title>
        <authorList>
            <person name="Reid A.J."/>
            <person name="Blake D."/>
            <person name="Billington K."/>
            <person name="Browne H."/>
            <person name="Dunn M."/>
            <person name="Hung S."/>
            <person name="Kawahara F."/>
            <person name="Miranda-Saavedra D."/>
            <person name="Mourier T."/>
            <person name="Nagra H."/>
            <person name="Otto T.D."/>
            <person name="Rawlings N."/>
            <person name="Sanchez A."/>
            <person name="Sanders M."/>
            <person name="Subramaniam C."/>
            <person name="Tay Y."/>
            <person name="Dear P."/>
            <person name="Doerig C."/>
            <person name="Gruber A."/>
            <person name="Parkinson J."/>
            <person name="Shirley M."/>
            <person name="Wan K.L."/>
            <person name="Berriman M."/>
            <person name="Tomley F."/>
            <person name="Pain A."/>
        </authorList>
    </citation>
    <scope>NUCLEOTIDE SEQUENCE [LARGE SCALE GENOMIC DNA]</scope>
    <source>
        <strain evidence="8">Houghton</strain>
    </source>
</reference>
<dbReference type="InterPro" id="IPR045056">
    <property type="entry name" value="Nop56/Nop58"/>
</dbReference>
<dbReference type="GeneID" id="25252740"/>
<protein>
    <recommendedName>
        <fullName evidence="5">Nucleolar protein 56</fullName>
    </recommendedName>
</protein>
<dbReference type="Gene3D" id="1.10.287.4070">
    <property type="match status" value="1"/>
</dbReference>
<evidence type="ECO:0000256" key="4">
    <source>
        <dbReference type="ARBA" id="ARBA00023242"/>
    </source>
</evidence>
<evidence type="ECO:0000256" key="6">
    <source>
        <dbReference type="SAM" id="MobiDB-lite"/>
    </source>
</evidence>
<name>U6KRW0_EIMTE</name>
<comment type="similarity">
    <text evidence="2">Belongs to the NOP5/NOP56 family.</text>
</comment>
<dbReference type="RefSeq" id="XP_013229006.1">
    <property type="nucleotide sequence ID" value="XM_013373552.1"/>
</dbReference>
<dbReference type="OMA" id="PDNYMFA"/>
<dbReference type="InterPro" id="IPR002687">
    <property type="entry name" value="Nop_dom"/>
</dbReference>
<dbReference type="Pfam" id="PF01798">
    <property type="entry name" value="Nop"/>
    <property type="match status" value="1"/>
</dbReference>
<dbReference type="InterPro" id="IPR012976">
    <property type="entry name" value="NOSIC"/>
</dbReference>
<evidence type="ECO:0000256" key="1">
    <source>
        <dbReference type="ARBA" id="ARBA00004604"/>
    </source>
</evidence>
<dbReference type="SUPFAM" id="SSF89124">
    <property type="entry name" value="Nop domain"/>
    <property type="match status" value="1"/>
</dbReference>
<dbReference type="GO" id="GO:0031428">
    <property type="term" value="C:box C/D methylation guide snoRNP complex"/>
    <property type="evidence" value="ECO:0007669"/>
    <property type="project" value="InterPro"/>
</dbReference>